<sequence>MSRSNKPDELFKELKNVERSPQARADTLARLQRRIAHRNRRHFVPVFMTGILVLAGILFLTLTLTDNGYPGTGTMGEDGEDVHFDFIGSGDGWTVEYEVTHTEDDDGRVRESWRYILTYQGFDRPVEIDYEIRLPQNRTSNGEGVEVGLDGTVTRSGSCVCDLTSEEDPLEITISWNDQTADFDLTPHYVDPLPLAGNGENWSFEYTPDDFGEEDRMVFTYIGEGEPPEEFNYQIGEGGTSGNGIWLTDGQYSSGGGCGACEVYNQSNEVEIKVDWNGKTESFRALTQQ</sequence>
<dbReference type="OrthoDB" id="1928231at2"/>
<dbReference type="EMBL" id="CP019640">
    <property type="protein sequence ID" value="AQQ53269.1"/>
    <property type="molecule type" value="Genomic_DNA"/>
</dbReference>
<proteinExistence type="predicted"/>
<feature type="transmembrane region" description="Helical" evidence="1">
    <location>
        <begin position="43"/>
        <end position="64"/>
    </location>
</feature>
<accession>A0A1Q2KYK1</accession>
<keyword evidence="1" id="KW-0812">Transmembrane</keyword>
<organism evidence="2 3">
    <name type="scientific">Planococcus lenghuensis</name>
    <dbReference type="NCBI Taxonomy" id="2213202"/>
    <lineage>
        <taxon>Bacteria</taxon>
        <taxon>Bacillati</taxon>
        <taxon>Bacillota</taxon>
        <taxon>Bacilli</taxon>
        <taxon>Bacillales</taxon>
        <taxon>Caryophanaceae</taxon>
        <taxon>Planococcus</taxon>
    </lineage>
</organism>
<keyword evidence="1" id="KW-0472">Membrane</keyword>
<dbReference type="AlphaFoldDB" id="A0A1Q2KYK1"/>
<name>A0A1Q2KYK1_9BACL</name>
<keyword evidence="3" id="KW-1185">Reference proteome</keyword>
<dbReference type="KEGG" id="pmar:B0X71_09375"/>
<evidence type="ECO:0000313" key="3">
    <source>
        <dbReference type="Proteomes" id="UP000188184"/>
    </source>
</evidence>
<protein>
    <submittedName>
        <fullName evidence="2">Uncharacterized protein</fullName>
    </submittedName>
</protein>
<keyword evidence="1" id="KW-1133">Transmembrane helix</keyword>
<reference evidence="2 3" key="1">
    <citation type="submission" date="2017-02" db="EMBL/GenBank/DDBJ databases">
        <title>The complete genomic sequence of a novel cold adapted crude oil-degrading bacterium Planococcus qaidamina Y42.</title>
        <authorList>
            <person name="Yang R."/>
        </authorList>
    </citation>
    <scope>NUCLEOTIDE SEQUENCE [LARGE SCALE GENOMIC DNA]</scope>
    <source>
        <strain evidence="2 3">Y42</strain>
    </source>
</reference>
<gene>
    <name evidence="2" type="ORF">B0X71_09375</name>
</gene>
<evidence type="ECO:0000256" key="1">
    <source>
        <dbReference type="SAM" id="Phobius"/>
    </source>
</evidence>
<dbReference type="Proteomes" id="UP000188184">
    <property type="component" value="Chromosome"/>
</dbReference>
<dbReference type="RefSeq" id="WP_077589157.1">
    <property type="nucleotide sequence ID" value="NZ_CP019640.1"/>
</dbReference>
<evidence type="ECO:0000313" key="2">
    <source>
        <dbReference type="EMBL" id="AQQ53269.1"/>
    </source>
</evidence>